<name>A0A0B7NQB5_9FUNG</name>
<comment type="similarity">
    <text evidence="1">Belongs to the BTG family.</text>
</comment>
<protein>
    <recommendedName>
        <fullName evidence="2">Anti-proliferative protein domain-containing protein</fullName>
    </recommendedName>
</protein>
<sequence>MHIEIAQAVEFLGRLLQSKVDQQVVTKFKETLTELLKIHFEDHWDPQQPYRGNGYRALSNFNGQIDPILAQACIKASIRPISIHAHLPRDFVLWIDPFSVSYRVGDHGNIMTLFEDRSRGRITLKMDPSLNSASTATPNTTAIIAKSPSNSPMMQYLQPRASTPIRISPPNSPESLLVKGQQASIQQHQSSPLGKKNVEDKSNKGLVVAYFKNSLAAADARELMYVKLSKGSINAGDPD</sequence>
<evidence type="ECO:0000256" key="1">
    <source>
        <dbReference type="ARBA" id="ARBA00007989"/>
    </source>
</evidence>
<dbReference type="InterPro" id="IPR033332">
    <property type="entry name" value="BTG"/>
</dbReference>
<dbReference type="SUPFAM" id="SSF160696">
    <property type="entry name" value="BTG domain-like"/>
    <property type="match status" value="1"/>
</dbReference>
<dbReference type="AlphaFoldDB" id="A0A0B7NQB5"/>
<organism evidence="3 4">
    <name type="scientific">Parasitella parasitica</name>
    <dbReference type="NCBI Taxonomy" id="35722"/>
    <lineage>
        <taxon>Eukaryota</taxon>
        <taxon>Fungi</taxon>
        <taxon>Fungi incertae sedis</taxon>
        <taxon>Mucoromycota</taxon>
        <taxon>Mucoromycotina</taxon>
        <taxon>Mucoromycetes</taxon>
        <taxon>Mucorales</taxon>
        <taxon>Mucorineae</taxon>
        <taxon>Mucoraceae</taxon>
        <taxon>Parasitella</taxon>
    </lineage>
</organism>
<dbReference type="STRING" id="35722.A0A0B7NQB5"/>
<evidence type="ECO:0000313" key="3">
    <source>
        <dbReference type="EMBL" id="CEP17498.1"/>
    </source>
</evidence>
<dbReference type="PANTHER" id="PTHR22978">
    <property type="entry name" value="B-CELL TRANSLOCATION GENE"/>
    <property type="match status" value="1"/>
</dbReference>
<proteinExistence type="inferred from homology"/>
<dbReference type="GO" id="GO:0005737">
    <property type="term" value="C:cytoplasm"/>
    <property type="evidence" value="ECO:0007669"/>
    <property type="project" value="TreeGrafter"/>
</dbReference>
<dbReference type="PANTHER" id="PTHR22978:SF22">
    <property type="entry name" value="BTG FAMILY PROTEIN"/>
    <property type="match status" value="1"/>
</dbReference>
<dbReference type="Proteomes" id="UP000054107">
    <property type="component" value="Unassembled WGS sequence"/>
</dbReference>
<dbReference type="OrthoDB" id="19928at2759"/>
<gene>
    <name evidence="3" type="primary">PARPA_11795.1 scaffold 44586</name>
</gene>
<keyword evidence="4" id="KW-1185">Reference proteome</keyword>
<dbReference type="InterPro" id="IPR002087">
    <property type="entry name" value="Anti_prolifrtn"/>
</dbReference>
<feature type="domain" description="Anti-proliferative protein" evidence="2">
    <location>
        <begin position="1"/>
        <end position="107"/>
    </location>
</feature>
<dbReference type="Gene3D" id="3.90.640.90">
    <property type="entry name" value="Anti-proliferative protein, N-terminal domain"/>
    <property type="match status" value="1"/>
</dbReference>
<dbReference type="Pfam" id="PF07742">
    <property type="entry name" value="BTG"/>
    <property type="match status" value="1"/>
</dbReference>
<dbReference type="PRINTS" id="PR00310">
    <property type="entry name" value="ANTIPRLFBTG1"/>
</dbReference>
<evidence type="ECO:0000259" key="2">
    <source>
        <dbReference type="SMART" id="SM00099"/>
    </source>
</evidence>
<reference evidence="3 4" key="1">
    <citation type="submission" date="2014-09" db="EMBL/GenBank/DDBJ databases">
        <authorList>
            <person name="Ellenberger Sabrina"/>
        </authorList>
    </citation>
    <scope>NUCLEOTIDE SEQUENCE [LARGE SCALE GENOMIC DNA]</scope>
    <source>
        <strain evidence="3 4">CBS 412.66</strain>
    </source>
</reference>
<evidence type="ECO:0000313" key="4">
    <source>
        <dbReference type="Proteomes" id="UP000054107"/>
    </source>
</evidence>
<accession>A0A0B7NQB5</accession>
<dbReference type="GO" id="GO:0005634">
    <property type="term" value="C:nucleus"/>
    <property type="evidence" value="ECO:0007669"/>
    <property type="project" value="TreeGrafter"/>
</dbReference>
<dbReference type="InterPro" id="IPR036054">
    <property type="entry name" value="BTG-like_sf"/>
</dbReference>
<dbReference type="EMBL" id="LN733683">
    <property type="protein sequence ID" value="CEP17498.1"/>
    <property type="molecule type" value="Genomic_DNA"/>
</dbReference>
<dbReference type="SMART" id="SM00099">
    <property type="entry name" value="btg1"/>
    <property type="match status" value="1"/>
</dbReference>